<feature type="signal peptide" evidence="1">
    <location>
        <begin position="1"/>
        <end position="34"/>
    </location>
</feature>
<comment type="caution">
    <text evidence="2">The sequence shown here is derived from an EMBL/GenBank/DDBJ whole genome shotgun (WGS) entry which is preliminary data.</text>
</comment>
<sequence>SSCWALSQASSSPKNLYLTLPLLLPCIFFLSSGCTSPQEYSGASTSIESSKITIFGVPDVGVSGSVLVELPGISLKFDFLATLRPGWPM</sequence>
<keyword evidence="1" id="KW-0732">Signal</keyword>
<keyword evidence="3" id="KW-1185">Reference proteome</keyword>
<reference evidence="2 3" key="1">
    <citation type="journal article" date="2020" name="IScience">
        <title>Genome Sequencing of the Endangered Kingdonia uniflora (Circaeasteraceae, Ranunculales) Reveals Potential Mechanisms of Evolutionary Specialization.</title>
        <authorList>
            <person name="Sun Y."/>
            <person name="Deng T."/>
            <person name="Zhang A."/>
            <person name="Moore M.J."/>
            <person name="Landis J.B."/>
            <person name="Lin N."/>
            <person name="Zhang H."/>
            <person name="Zhang X."/>
            <person name="Huang J."/>
            <person name="Zhang X."/>
            <person name="Sun H."/>
            <person name="Wang H."/>
        </authorList>
    </citation>
    <scope>NUCLEOTIDE SEQUENCE [LARGE SCALE GENOMIC DNA]</scope>
    <source>
        <strain evidence="2">TB1705</strain>
        <tissue evidence="2">Leaf</tissue>
    </source>
</reference>
<name>A0A7J7L2Z8_9MAGN</name>
<evidence type="ECO:0000313" key="3">
    <source>
        <dbReference type="Proteomes" id="UP000541444"/>
    </source>
</evidence>
<gene>
    <name evidence="2" type="ORF">GIB67_030774</name>
</gene>
<feature type="chain" id="PRO_5029456515" evidence="1">
    <location>
        <begin position="35"/>
        <end position="89"/>
    </location>
</feature>
<evidence type="ECO:0000256" key="1">
    <source>
        <dbReference type="SAM" id="SignalP"/>
    </source>
</evidence>
<organism evidence="2 3">
    <name type="scientific">Kingdonia uniflora</name>
    <dbReference type="NCBI Taxonomy" id="39325"/>
    <lineage>
        <taxon>Eukaryota</taxon>
        <taxon>Viridiplantae</taxon>
        <taxon>Streptophyta</taxon>
        <taxon>Embryophyta</taxon>
        <taxon>Tracheophyta</taxon>
        <taxon>Spermatophyta</taxon>
        <taxon>Magnoliopsida</taxon>
        <taxon>Ranunculales</taxon>
        <taxon>Circaeasteraceae</taxon>
        <taxon>Kingdonia</taxon>
    </lineage>
</organism>
<protein>
    <submittedName>
        <fullName evidence="2">Uncharacterized protein</fullName>
    </submittedName>
</protein>
<dbReference type="Proteomes" id="UP000541444">
    <property type="component" value="Unassembled WGS sequence"/>
</dbReference>
<evidence type="ECO:0000313" key="2">
    <source>
        <dbReference type="EMBL" id="KAF6137010.1"/>
    </source>
</evidence>
<feature type="non-terminal residue" evidence="2">
    <location>
        <position position="1"/>
    </location>
</feature>
<accession>A0A7J7L2Z8</accession>
<dbReference type="AlphaFoldDB" id="A0A7J7L2Z8"/>
<proteinExistence type="predicted"/>
<dbReference type="EMBL" id="JACGCM010002660">
    <property type="protein sequence ID" value="KAF6137010.1"/>
    <property type="molecule type" value="Genomic_DNA"/>
</dbReference>